<feature type="compositionally biased region" description="Basic and acidic residues" evidence="1">
    <location>
        <begin position="14"/>
        <end position="24"/>
    </location>
</feature>
<organism evidence="2 3">
    <name type="scientific">Cerrena zonata</name>
    <dbReference type="NCBI Taxonomy" id="2478898"/>
    <lineage>
        <taxon>Eukaryota</taxon>
        <taxon>Fungi</taxon>
        <taxon>Dikarya</taxon>
        <taxon>Basidiomycota</taxon>
        <taxon>Agaricomycotina</taxon>
        <taxon>Agaricomycetes</taxon>
        <taxon>Polyporales</taxon>
        <taxon>Cerrenaceae</taxon>
        <taxon>Cerrena</taxon>
    </lineage>
</organism>
<evidence type="ECO:0000313" key="3">
    <source>
        <dbReference type="Proteomes" id="UP001385951"/>
    </source>
</evidence>
<reference evidence="2 3" key="1">
    <citation type="submission" date="2022-09" db="EMBL/GenBank/DDBJ databases">
        <authorList>
            <person name="Palmer J.M."/>
        </authorList>
    </citation>
    <scope>NUCLEOTIDE SEQUENCE [LARGE SCALE GENOMIC DNA]</scope>
    <source>
        <strain evidence="2 3">DSM 7382</strain>
    </source>
</reference>
<evidence type="ECO:0000313" key="2">
    <source>
        <dbReference type="EMBL" id="KAK7677755.1"/>
    </source>
</evidence>
<comment type="caution">
    <text evidence="2">The sequence shown here is derived from an EMBL/GenBank/DDBJ whole genome shotgun (WGS) entry which is preliminary data.</text>
</comment>
<dbReference type="InterPro" id="IPR016024">
    <property type="entry name" value="ARM-type_fold"/>
</dbReference>
<protein>
    <submittedName>
        <fullName evidence="2">Uncharacterized protein</fullName>
    </submittedName>
</protein>
<proteinExistence type="predicted"/>
<dbReference type="AlphaFoldDB" id="A0AAW0FM19"/>
<sequence length="935" mass="104891">MSEGSLPTPPGTSHRKEKENRVPEFSEPGPSTPRVVWAEKNEYRLFENSATTDFAVPASSLKRRPSKSILKATSSFNLAIPFVEEEEREVTPEPSDPLVDLNYLDGPVSRILAPNASLRDLIEAYSILAARIRSSVSDSTDGDASWPLFQPLRKNREAFVSALERDLGRALEDPVERPIINDTSDVEMVREVPMLPSPKDSPRKKRGMSAEQVKYARDLCTTCHSVIKLLGIIFTLPAVCSLFSNAELRSILTALLAIPLAPQLPTPNARKTNALAIWLLQTQRLPEEVLAPAASRIAYAIRRGLDGELGKEGKKGSVSDGLRAVHELSTLYPSTFVPAFTHLLPSIFPHLVGGGMVLRSQACHALGGLALGSAYLPSSPCHEDLADHVVNFLAPVPISSPVKGKGIASPSQLSPSKRANPREDAYIIRTLRATLKQNEPKSPAHGPVWALCVMSHLVVLLRTRVFMVEELRNIFSALFTLALNQTKSSVKGLACVAWRCVFWAWCQNIPVPLLESESEDESEPALVDEKFYEKELSRMLNLFTAATTVLDLGSGSSMVCSLLNTTPVPTHVEGGIVAVHLAFGLLKNMLRKGGNAYSEAVDVLAQLASDTSPVDNTEWNIAKTLPQALFEPNTELLLVDFKSLPTVVRPILARLVDQEDSRNFTTEELLDDDVMQYYFFLLRECVVNHKTYAVDQQLPSEIRDIWHTYLKRKYDYLKEHGTQEQRKSFAKRVAAEIFSLFIDKDRIVFKMDDPDADLLLSPSAPKKRYRMPAPPHLQRLLKLKLTQELWVIVSEVFSKEQCKTWALPLLTWFIQNEEDVVGHLDAVDETRECWASFCARFCLARDPSEMDIFWDGKPLQTKKERTWEWSPQVKGITWMEFIKRWQFGDNQWEMGVMLLSVPFRSSCAWEMSTSQVREWEETLGLTSQPGSRLRC</sequence>
<dbReference type="SUPFAM" id="SSF48371">
    <property type="entry name" value="ARM repeat"/>
    <property type="match status" value="1"/>
</dbReference>
<keyword evidence="3" id="KW-1185">Reference proteome</keyword>
<evidence type="ECO:0000256" key="1">
    <source>
        <dbReference type="SAM" id="MobiDB-lite"/>
    </source>
</evidence>
<name>A0AAW0FM19_9APHY</name>
<dbReference type="EMBL" id="JASBNA010000083">
    <property type="protein sequence ID" value="KAK7677755.1"/>
    <property type="molecule type" value="Genomic_DNA"/>
</dbReference>
<accession>A0AAW0FM19</accession>
<dbReference type="Proteomes" id="UP001385951">
    <property type="component" value="Unassembled WGS sequence"/>
</dbReference>
<feature type="region of interest" description="Disordered" evidence="1">
    <location>
        <begin position="1"/>
        <end position="33"/>
    </location>
</feature>
<gene>
    <name evidence="2" type="ORF">QCA50_019307</name>
</gene>